<dbReference type="GO" id="GO:0106310">
    <property type="term" value="F:protein serine kinase activity"/>
    <property type="evidence" value="ECO:0007669"/>
    <property type="project" value="RHEA"/>
</dbReference>
<keyword evidence="9 11" id="KW-0460">Magnesium</keyword>
<keyword evidence="7 11" id="KW-0418">Kinase</keyword>
<evidence type="ECO:0000256" key="6">
    <source>
        <dbReference type="ARBA" id="ARBA00022741"/>
    </source>
</evidence>
<comment type="catalytic activity">
    <reaction evidence="11">
        <text>L-threonyl-[protein] + ATP = O-phospho-L-threonyl-[protein] + ADP + H(+)</text>
        <dbReference type="Rhea" id="RHEA:46608"/>
        <dbReference type="Rhea" id="RHEA-COMP:11060"/>
        <dbReference type="Rhea" id="RHEA-COMP:11605"/>
        <dbReference type="ChEBI" id="CHEBI:15378"/>
        <dbReference type="ChEBI" id="CHEBI:30013"/>
        <dbReference type="ChEBI" id="CHEBI:30616"/>
        <dbReference type="ChEBI" id="CHEBI:61977"/>
        <dbReference type="ChEBI" id="CHEBI:456216"/>
        <dbReference type="EC" id="2.7.11.1"/>
    </reaction>
</comment>
<accession>F3L6A3</accession>
<dbReference type="GO" id="GO:0000287">
    <property type="term" value="F:magnesium ion binding"/>
    <property type="evidence" value="ECO:0007669"/>
    <property type="project" value="UniProtKB-UniRule"/>
</dbReference>
<dbReference type="InterPro" id="IPR002575">
    <property type="entry name" value="Aminoglycoside_PTrfase"/>
</dbReference>
<dbReference type="OrthoDB" id="5392197at2"/>
<dbReference type="InterPro" id="IPR011009">
    <property type="entry name" value="Kinase-like_dom_sf"/>
</dbReference>
<dbReference type="HAMAP" id="MF_01497">
    <property type="entry name" value="SrkA_kinase"/>
    <property type="match status" value="1"/>
</dbReference>
<dbReference type="Pfam" id="PF01636">
    <property type="entry name" value="APH"/>
    <property type="match status" value="1"/>
</dbReference>
<dbReference type="eggNOG" id="COG2334">
    <property type="taxonomic scope" value="Bacteria"/>
</dbReference>
<dbReference type="STRING" id="2518989.IMCC3088_1208"/>
<keyword evidence="8 11" id="KW-0067">ATP-binding</keyword>
<dbReference type="GO" id="GO:0005524">
    <property type="term" value="F:ATP binding"/>
    <property type="evidence" value="ECO:0007669"/>
    <property type="project" value="UniProtKB-UniRule"/>
</dbReference>
<gene>
    <name evidence="11" type="primary">srkA</name>
    <name evidence="12" type="ORF">IMCC3088_1208</name>
</gene>
<feature type="binding site" evidence="11">
    <location>
        <position position="218"/>
    </location>
    <ligand>
        <name>Mg(2+)</name>
        <dbReference type="ChEBI" id="CHEBI:18420"/>
    </ligand>
</feature>
<feature type="active site" description="Proton acceptor" evidence="11">
    <location>
        <position position="201"/>
    </location>
</feature>
<organism evidence="12 13">
    <name type="scientific">Aequoribacter fuscus</name>
    <dbReference type="NCBI Taxonomy" id="2518989"/>
    <lineage>
        <taxon>Bacteria</taxon>
        <taxon>Pseudomonadati</taxon>
        <taxon>Pseudomonadota</taxon>
        <taxon>Gammaproteobacteria</taxon>
        <taxon>Cellvibrionales</taxon>
        <taxon>Halieaceae</taxon>
        <taxon>Aequoribacter</taxon>
    </lineage>
</organism>
<keyword evidence="6 11" id="KW-0547">Nucleotide-binding</keyword>
<dbReference type="GO" id="GO:0005737">
    <property type="term" value="C:cytoplasm"/>
    <property type="evidence" value="ECO:0007669"/>
    <property type="project" value="UniProtKB-SubCell"/>
</dbReference>
<dbReference type="SUPFAM" id="SSF56112">
    <property type="entry name" value="Protein kinase-like (PK-like)"/>
    <property type="match status" value="1"/>
</dbReference>
<evidence type="ECO:0000256" key="4">
    <source>
        <dbReference type="ARBA" id="ARBA00022679"/>
    </source>
</evidence>
<comment type="catalytic activity">
    <reaction evidence="11">
        <text>L-seryl-[protein] + ATP = O-phospho-L-seryl-[protein] + ADP + H(+)</text>
        <dbReference type="Rhea" id="RHEA:17989"/>
        <dbReference type="Rhea" id="RHEA-COMP:9863"/>
        <dbReference type="Rhea" id="RHEA-COMP:11604"/>
        <dbReference type="ChEBI" id="CHEBI:15378"/>
        <dbReference type="ChEBI" id="CHEBI:29999"/>
        <dbReference type="ChEBI" id="CHEBI:30616"/>
        <dbReference type="ChEBI" id="CHEBI:83421"/>
        <dbReference type="ChEBI" id="CHEBI:456216"/>
        <dbReference type="EC" id="2.7.11.1"/>
    </reaction>
</comment>
<dbReference type="InterPro" id="IPR032882">
    <property type="entry name" value="SrkA/RdoA"/>
</dbReference>
<dbReference type="PANTHER" id="PTHR39573:SF1">
    <property type="entry name" value="STRESS RESPONSE KINASE A"/>
    <property type="match status" value="1"/>
</dbReference>
<evidence type="ECO:0000256" key="1">
    <source>
        <dbReference type="ARBA" id="ARBA00022490"/>
    </source>
</evidence>
<evidence type="ECO:0000313" key="13">
    <source>
        <dbReference type="Proteomes" id="UP000005615"/>
    </source>
</evidence>
<reference evidence="12 13" key="1">
    <citation type="journal article" date="2011" name="J. Bacteriol.">
        <title>Genome sequence of strain IMCC3088, a proteorhodopsin-containing marine bacterium belonging to the OM60/NOR5 clade.</title>
        <authorList>
            <person name="Jang Y."/>
            <person name="Oh H.M."/>
            <person name="Kang I."/>
            <person name="Lee K."/>
            <person name="Yang S.J."/>
            <person name="Cho J.C."/>
        </authorList>
    </citation>
    <scope>NUCLEOTIDE SEQUENCE [LARGE SCALE GENOMIC DNA]</scope>
    <source>
        <strain evidence="12 13">IMCC3088</strain>
    </source>
</reference>
<evidence type="ECO:0000256" key="5">
    <source>
        <dbReference type="ARBA" id="ARBA00022723"/>
    </source>
</evidence>
<dbReference type="NCBIfam" id="NF008738">
    <property type="entry name" value="PRK11768.1"/>
    <property type="match status" value="1"/>
</dbReference>
<keyword evidence="13" id="KW-1185">Reference proteome</keyword>
<keyword evidence="2 11" id="KW-0723">Serine/threonine-protein kinase</keyword>
<evidence type="ECO:0000256" key="11">
    <source>
        <dbReference type="HAMAP-Rule" id="MF_01497"/>
    </source>
</evidence>
<comment type="caution">
    <text evidence="12">The sequence shown here is derived from an EMBL/GenBank/DDBJ whole genome shotgun (WGS) entry which is preliminary data.</text>
</comment>
<dbReference type="GO" id="GO:0004674">
    <property type="term" value="F:protein serine/threonine kinase activity"/>
    <property type="evidence" value="ECO:0007669"/>
    <property type="project" value="UniProtKB-UniRule"/>
</dbReference>
<keyword evidence="3 11" id="KW-0597">Phosphoprotein</keyword>
<comment type="function">
    <text evidence="11">A protein kinase that phosphorylates Ser and Thr residues. Probably acts to suppress the effects of stress linked to accumulation of reactive oxygen species. Probably involved in the extracytoplasmic stress response.</text>
</comment>
<name>F3L6A3_9GAMM</name>
<evidence type="ECO:0000256" key="10">
    <source>
        <dbReference type="ARBA" id="ARBA00023016"/>
    </source>
</evidence>
<keyword evidence="10 11" id="KW-0346">Stress response</keyword>
<dbReference type="RefSeq" id="WP_009577422.1">
    <property type="nucleotide sequence ID" value="NZ_AEIG01000178.1"/>
</dbReference>
<dbReference type="Proteomes" id="UP000005615">
    <property type="component" value="Unassembled WGS sequence"/>
</dbReference>
<evidence type="ECO:0000313" key="12">
    <source>
        <dbReference type="EMBL" id="EGG28142.1"/>
    </source>
</evidence>
<dbReference type="AlphaFoldDB" id="F3L6A3"/>
<evidence type="ECO:0000256" key="2">
    <source>
        <dbReference type="ARBA" id="ARBA00022527"/>
    </source>
</evidence>
<comment type="subunit">
    <text evidence="11">Monomer.</text>
</comment>
<comment type="subcellular location">
    <subcellularLocation>
        <location evidence="11">Cytoplasm</location>
    </subcellularLocation>
</comment>
<sequence>MATHPYSTLSPERVLDAIEAQGYRCDGRINALNSYENRVFQVGIEDEPPLIAKFYRPERWSLAQIEEEHLFCAELTAAEWPVVAPLIGPNGLTAHEDNGFIFSLFTRFGGHAPEPSNLDTIELLGRSLGRLHAIGAQRDFKYRPAITVESYGRGSREFLLNNQCIPSSLVDSYATLTRDILERVDSIFESTPHEALRLHADCHLGNILWRDDRAVFVDFDDCRMGPAVQDLWMLLSGDRLEQTQQLEALLEGYEMFYDFDDRELELIESLRTLRMMHHAAWLARRWSDPAFPRAFPWFNTERYWGEHILELREQLSALQEPPLERMGGNI</sequence>
<keyword evidence="4 11" id="KW-0808">Transferase</keyword>
<feature type="binding site" evidence="11">
    <location>
        <position position="206"/>
    </location>
    <ligand>
        <name>Mg(2+)</name>
        <dbReference type="ChEBI" id="CHEBI:18420"/>
    </ligand>
</feature>
<evidence type="ECO:0000256" key="8">
    <source>
        <dbReference type="ARBA" id="ARBA00022840"/>
    </source>
</evidence>
<protein>
    <recommendedName>
        <fullName evidence="11">Stress response kinase A</fullName>
        <ecNumber evidence="11">2.7.11.1</ecNumber>
    </recommendedName>
    <alternativeName>
        <fullName evidence="11">Serine/threonine-protein kinase SrkA</fullName>
    </alternativeName>
</protein>
<feature type="active site" evidence="11">
    <location>
        <position position="218"/>
    </location>
</feature>
<dbReference type="PANTHER" id="PTHR39573">
    <property type="entry name" value="STRESS RESPONSE KINASE A"/>
    <property type="match status" value="1"/>
</dbReference>
<comment type="similarity">
    <text evidence="11">Belongs to the SrkA/RdoA protein kinase family.</text>
</comment>
<dbReference type="Gene3D" id="1.10.510.10">
    <property type="entry name" value="Transferase(Phosphotransferase) domain 1"/>
    <property type="match status" value="1"/>
</dbReference>
<keyword evidence="1 11" id="KW-0963">Cytoplasm</keyword>
<evidence type="ECO:0000256" key="9">
    <source>
        <dbReference type="ARBA" id="ARBA00022842"/>
    </source>
</evidence>
<dbReference type="EMBL" id="AEIG01000178">
    <property type="protein sequence ID" value="EGG28142.1"/>
    <property type="molecule type" value="Genomic_DNA"/>
</dbReference>
<dbReference type="EC" id="2.7.11.1" evidence="11"/>
<proteinExistence type="inferred from homology"/>
<dbReference type="Gene3D" id="3.30.200.70">
    <property type="match status" value="1"/>
</dbReference>
<dbReference type="Gene3D" id="1.20.1270.170">
    <property type="match status" value="1"/>
</dbReference>
<feature type="site" description="ATP" evidence="11">
    <location>
        <position position="34"/>
    </location>
</feature>
<keyword evidence="5 11" id="KW-0479">Metal-binding</keyword>
<evidence type="ECO:0000256" key="3">
    <source>
        <dbReference type="ARBA" id="ARBA00022553"/>
    </source>
</evidence>
<comment type="cofactor">
    <cofactor evidence="11">
        <name>Mg(2+)</name>
        <dbReference type="ChEBI" id="CHEBI:18420"/>
    </cofactor>
</comment>
<evidence type="ECO:0000256" key="7">
    <source>
        <dbReference type="ARBA" id="ARBA00022777"/>
    </source>
</evidence>